<keyword evidence="4" id="KW-0597">Phosphoprotein</keyword>
<reference evidence="15" key="2">
    <citation type="submission" date="2021-08" db="EMBL/GenBank/DDBJ databases">
        <authorList>
            <person name="Tani A."/>
            <person name="Ola A."/>
            <person name="Ogura Y."/>
            <person name="Katsura K."/>
            <person name="Hayashi T."/>
        </authorList>
    </citation>
    <scope>NUCLEOTIDE SEQUENCE</scope>
    <source>
        <strain evidence="15">JCM 32048</strain>
    </source>
</reference>
<dbReference type="InterPro" id="IPR003660">
    <property type="entry name" value="HAMP_dom"/>
</dbReference>
<feature type="transmembrane region" description="Helical" evidence="12">
    <location>
        <begin position="164"/>
        <end position="188"/>
    </location>
</feature>
<feature type="region of interest" description="Disordered" evidence="11">
    <location>
        <begin position="108"/>
        <end position="132"/>
    </location>
</feature>
<evidence type="ECO:0000256" key="6">
    <source>
        <dbReference type="ARBA" id="ARBA00022692"/>
    </source>
</evidence>
<evidence type="ECO:0000313" key="16">
    <source>
        <dbReference type="Proteomes" id="UP001055286"/>
    </source>
</evidence>
<dbReference type="AlphaFoldDB" id="A0AA37HJ84"/>
<dbReference type="InterPro" id="IPR036890">
    <property type="entry name" value="HATPase_C_sf"/>
</dbReference>
<evidence type="ECO:0000256" key="1">
    <source>
        <dbReference type="ARBA" id="ARBA00000085"/>
    </source>
</evidence>
<dbReference type="PROSITE" id="PS50885">
    <property type="entry name" value="HAMP"/>
    <property type="match status" value="1"/>
</dbReference>
<evidence type="ECO:0000256" key="7">
    <source>
        <dbReference type="ARBA" id="ARBA00022777"/>
    </source>
</evidence>
<keyword evidence="6 12" id="KW-0812">Transmembrane</keyword>
<comment type="caution">
    <text evidence="15">The sequence shown here is derived from an EMBL/GenBank/DDBJ whole genome shotgun (WGS) entry which is preliminary data.</text>
</comment>
<evidence type="ECO:0000256" key="12">
    <source>
        <dbReference type="SAM" id="Phobius"/>
    </source>
</evidence>
<feature type="transmembrane region" description="Helical" evidence="12">
    <location>
        <begin position="20"/>
        <end position="46"/>
    </location>
</feature>
<dbReference type="Gene3D" id="3.30.565.10">
    <property type="entry name" value="Histidine kinase-like ATPase, C-terminal domain"/>
    <property type="match status" value="1"/>
</dbReference>
<dbReference type="GO" id="GO:0000160">
    <property type="term" value="P:phosphorelay signal transduction system"/>
    <property type="evidence" value="ECO:0007669"/>
    <property type="project" value="UniProtKB-KW"/>
</dbReference>
<evidence type="ECO:0000259" key="13">
    <source>
        <dbReference type="PROSITE" id="PS50109"/>
    </source>
</evidence>
<reference evidence="15" key="1">
    <citation type="journal article" date="2016" name="Front. Microbiol.">
        <title>Genome Sequence of the Piezophilic, Mesophilic Sulfate-Reducing Bacterium Desulfovibrio indicus J2T.</title>
        <authorList>
            <person name="Cao J."/>
            <person name="Maignien L."/>
            <person name="Shao Z."/>
            <person name="Alain K."/>
            <person name="Jebbar M."/>
        </authorList>
    </citation>
    <scope>NUCLEOTIDE SEQUENCE</scope>
    <source>
        <strain evidence="15">JCM 32048</strain>
    </source>
</reference>
<comment type="subcellular location">
    <subcellularLocation>
        <location evidence="2">Membrane</location>
    </subcellularLocation>
</comment>
<dbReference type="InterPro" id="IPR050428">
    <property type="entry name" value="TCS_sensor_his_kinase"/>
</dbReference>
<dbReference type="PRINTS" id="PR00344">
    <property type="entry name" value="BCTRLSENSOR"/>
</dbReference>
<dbReference type="InterPro" id="IPR003594">
    <property type="entry name" value="HATPase_dom"/>
</dbReference>
<evidence type="ECO:0000256" key="9">
    <source>
        <dbReference type="ARBA" id="ARBA00023012"/>
    </source>
</evidence>
<gene>
    <name evidence="15" type="primary">sasA_19</name>
    <name evidence="15" type="ORF">MPEAHAMD_6346</name>
</gene>
<evidence type="ECO:0000313" key="15">
    <source>
        <dbReference type="EMBL" id="GJD66150.1"/>
    </source>
</evidence>
<dbReference type="EMBL" id="BPQJ01000056">
    <property type="protein sequence ID" value="GJD66150.1"/>
    <property type="molecule type" value="Genomic_DNA"/>
</dbReference>
<comment type="catalytic activity">
    <reaction evidence="1">
        <text>ATP + protein L-histidine = ADP + protein N-phospho-L-histidine.</text>
        <dbReference type="EC" id="2.7.13.3"/>
    </reaction>
</comment>
<dbReference type="PROSITE" id="PS50109">
    <property type="entry name" value="HIS_KIN"/>
    <property type="match status" value="1"/>
</dbReference>
<evidence type="ECO:0000256" key="4">
    <source>
        <dbReference type="ARBA" id="ARBA00022553"/>
    </source>
</evidence>
<name>A0AA37HJ84_9HYPH</name>
<proteinExistence type="predicted"/>
<dbReference type="GO" id="GO:0004673">
    <property type="term" value="F:protein histidine kinase activity"/>
    <property type="evidence" value="ECO:0007669"/>
    <property type="project" value="UniProtKB-EC"/>
</dbReference>
<sequence>MTGSGRTGSGQIGSLRRRLLVGALVMIVTALVMAGLAIGLILAHFVRGQVDSRLDAQIFSLVSVLEPGPSLRLARNFDAPPFDRPGSGWYWQVRRGAALLGSGSLAGGGLTLPPIPEPDDDRPRPGEGTGPRGEPLILRILALPDGTVVAASAPRAALYGPLRAAALALAASFVVLGLFLAAASVLQVRLGLRPLDRLRQELEAVRTGQRERVPDPQPAEVRPLAAEINALLDQNAAQLAQARTHVANLAHGLKTPLATLSLALSEPGRDPDGRLSQLVARLDRGVRHHLRRARSAALTGATRIRTELAGPVADLASALERLHAEKGARVACAIPPGLAVACDRQDLDEMLGNLIDNACTWSIGAVRVSAEGSGSDVVVAIEDDGPGLGPEALAAVAQRGRRLDETVPGHGFGLAITTELAELYGGGLDLDRSEMGGLRARLRLPA</sequence>
<keyword evidence="9" id="KW-0902">Two-component regulatory system</keyword>
<evidence type="ECO:0000256" key="5">
    <source>
        <dbReference type="ARBA" id="ARBA00022679"/>
    </source>
</evidence>
<evidence type="ECO:0000256" key="11">
    <source>
        <dbReference type="SAM" id="MobiDB-lite"/>
    </source>
</evidence>
<evidence type="ECO:0000256" key="2">
    <source>
        <dbReference type="ARBA" id="ARBA00004370"/>
    </source>
</evidence>
<dbReference type="SUPFAM" id="SSF55874">
    <property type="entry name" value="ATPase domain of HSP90 chaperone/DNA topoisomerase II/histidine kinase"/>
    <property type="match status" value="1"/>
</dbReference>
<dbReference type="SMART" id="SM00387">
    <property type="entry name" value="HATPase_c"/>
    <property type="match status" value="1"/>
</dbReference>
<protein>
    <recommendedName>
        <fullName evidence="3">histidine kinase</fullName>
        <ecNumber evidence="3">2.7.13.3</ecNumber>
    </recommendedName>
</protein>
<dbReference type="Gene3D" id="1.10.287.130">
    <property type="match status" value="1"/>
</dbReference>
<accession>A0AA37HJ84</accession>
<evidence type="ECO:0000256" key="8">
    <source>
        <dbReference type="ARBA" id="ARBA00022989"/>
    </source>
</evidence>
<evidence type="ECO:0000259" key="14">
    <source>
        <dbReference type="PROSITE" id="PS50885"/>
    </source>
</evidence>
<evidence type="ECO:0000256" key="3">
    <source>
        <dbReference type="ARBA" id="ARBA00012438"/>
    </source>
</evidence>
<keyword evidence="16" id="KW-1185">Reference proteome</keyword>
<keyword evidence="7" id="KW-0418">Kinase</keyword>
<dbReference type="EC" id="2.7.13.3" evidence="3"/>
<dbReference type="RefSeq" id="WP_238193350.1">
    <property type="nucleotide sequence ID" value="NZ_BPQJ01000056.1"/>
</dbReference>
<dbReference type="GO" id="GO:0005886">
    <property type="term" value="C:plasma membrane"/>
    <property type="evidence" value="ECO:0007669"/>
    <property type="project" value="TreeGrafter"/>
</dbReference>
<organism evidence="15 16">
    <name type="scientific">Methylobacterium frigidaeris</name>
    <dbReference type="NCBI Taxonomy" id="2038277"/>
    <lineage>
        <taxon>Bacteria</taxon>
        <taxon>Pseudomonadati</taxon>
        <taxon>Pseudomonadota</taxon>
        <taxon>Alphaproteobacteria</taxon>
        <taxon>Hyphomicrobiales</taxon>
        <taxon>Methylobacteriaceae</taxon>
        <taxon>Methylobacterium</taxon>
    </lineage>
</organism>
<keyword evidence="8 12" id="KW-1133">Transmembrane helix</keyword>
<feature type="domain" description="HAMP" evidence="14">
    <location>
        <begin position="189"/>
        <end position="240"/>
    </location>
</feature>
<dbReference type="Pfam" id="PF02518">
    <property type="entry name" value="HATPase_c"/>
    <property type="match status" value="1"/>
</dbReference>
<evidence type="ECO:0000256" key="10">
    <source>
        <dbReference type="ARBA" id="ARBA00023136"/>
    </source>
</evidence>
<dbReference type="Proteomes" id="UP001055286">
    <property type="component" value="Unassembled WGS sequence"/>
</dbReference>
<feature type="domain" description="Histidine kinase" evidence="13">
    <location>
        <begin position="248"/>
        <end position="446"/>
    </location>
</feature>
<dbReference type="PANTHER" id="PTHR45436">
    <property type="entry name" value="SENSOR HISTIDINE KINASE YKOH"/>
    <property type="match status" value="1"/>
</dbReference>
<keyword evidence="5" id="KW-0808">Transferase</keyword>
<dbReference type="InterPro" id="IPR004358">
    <property type="entry name" value="Sig_transdc_His_kin-like_C"/>
</dbReference>
<dbReference type="InterPro" id="IPR005467">
    <property type="entry name" value="His_kinase_dom"/>
</dbReference>
<dbReference type="PANTHER" id="PTHR45436:SF5">
    <property type="entry name" value="SENSOR HISTIDINE KINASE TRCS"/>
    <property type="match status" value="1"/>
</dbReference>
<keyword evidence="10 12" id="KW-0472">Membrane</keyword>